<evidence type="ECO:0000259" key="2">
    <source>
        <dbReference type="Pfam" id="PF03713"/>
    </source>
</evidence>
<dbReference type="PANTHER" id="PTHR36933">
    <property type="entry name" value="SLL0788 PROTEIN"/>
    <property type="match status" value="1"/>
</dbReference>
<protein>
    <submittedName>
        <fullName evidence="3">DUF305 domain-containing protein</fullName>
    </submittedName>
</protein>
<comment type="caution">
    <text evidence="3">The sequence shown here is derived from an EMBL/GenBank/DDBJ whole genome shotgun (WGS) entry which is preliminary data.</text>
</comment>
<dbReference type="PROSITE" id="PS51257">
    <property type="entry name" value="PROKAR_LIPOPROTEIN"/>
    <property type="match status" value="1"/>
</dbReference>
<keyword evidence="1" id="KW-0732">Signal</keyword>
<dbReference type="PANTHER" id="PTHR36933:SF1">
    <property type="entry name" value="SLL0788 PROTEIN"/>
    <property type="match status" value="1"/>
</dbReference>
<sequence length="196" mass="20825">MTTKQFHRALAAGALTLTLALAGCGVSSTTAGGMPGMPGASSASSEANAADQMFLMMMIPHHEQAIEMSDVVLAKGDIDPRVLDLAQRIKDAQGPEIEQMEAWLDDWGMGHGGMGGMEHGDGMMSEDDMRALEDASGADASRLYLQQMIEHHEGAVEMAEDAVEDGQHPDVIALAQQMADAQTAEIAEMEQLLTEL</sequence>
<dbReference type="InterPro" id="IPR005183">
    <property type="entry name" value="DUF305_CopM-like"/>
</dbReference>
<dbReference type="Proteomes" id="UP001501266">
    <property type="component" value="Unassembled WGS sequence"/>
</dbReference>
<evidence type="ECO:0000256" key="1">
    <source>
        <dbReference type="SAM" id="SignalP"/>
    </source>
</evidence>
<dbReference type="Pfam" id="PF03713">
    <property type="entry name" value="DUF305"/>
    <property type="match status" value="1"/>
</dbReference>
<feature type="domain" description="DUF305" evidence="2">
    <location>
        <begin position="51"/>
        <end position="193"/>
    </location>
</feature>
<dbReference type="EMBL" id="BAAAKK010000005">
    <property type="protein sequence ID" value="GAA1424328.1"/>
    <property type="molecule type" value="Genomic_DNA"/>
</dbReference>
<evidence type="ECO:0000313" key="4">
    <source>
        <dbReference type="Proteomes" id="UP001501266"/>
    </source>
</evidence>
<gene>
    <name evidence="3" type="ORF">GCM10009640_20300</name>
</gene>
<accession>A0ABN1YY16</accession>
<organism evidence="3 4">
    <name type="scientific">Agrococcus citreus</name>
    <dbReference type="NCBI Taxonomy" id="84643"/>
    <lineage>
        <taxon>Bacteria</taxon>
        <taxon>Bacillati</taxon>
        <taxon>Actinomycetota</taxon>
        <taxon>Actinomycetes</taxon>
        <taxon>Micrococcales</taxon>
        <taxon>Microbacteriaceae</taxon>
        <taxon>Agrococcus</taxon>
    </lineage>
</organism>
<evidence type="ECO:0000313" key="3">
    <source>
        <dbReference type="EMBL" id="GAA1424328.1"/>
    </source>
</evidence>
<dbReference type="InterPro" id="IPR012347">
    <property type="entry name" value="Ferritin-like"/>
</dbReference>
<dbReference type="Gene3D" id="1.20.1260.10">
    <property type="match status" value="1"/>
</dbReference>
<dbReference type="RefSeq" id="WP_343920032.1">
    <property type="nucleotide sequence ID" value="NZ_BAAAKK010000005.1"/>
</dbReference>
<feature type="chain" id="PRO_5045947207" evidence="1">
    <location>
        <begin position="23"/>
        <end position="196"/>
    </location>
</feature>
<proteinExistence type="predicted"/>
<name>A0ABN1YY16_9MICO</name>
<feature type="signal peptide" evidence="1">
    <location>
        <begin position="1"/>
        <end position="22"/>
    </location>
</feature>
<reference evidence="3 4" key="1">
    <citation type="journal article" date="2019" name="Int. J. Syst. Evol. Microbiol.">
        <title>The Global Catalogue of Microorganisms (GCM) 10K type strain sequencing project: providing services to taxonomists for standard genome sequencing and annotation.</title>
        <authorList>
            <consortium name="The Broad Institute Genomics Platform"/>
            <consortium name="The Broad Institute Genome Sequencing Center for Infectious Disease"/>
            <person name="Wu L."/>
            <person name="Ma J."/>
        </authorList>
    </citation>
    <scope>NUCLEOTIDE SEQUENCE [LARGE SCALE GENOMIC DNA]</scope>
    <source>
        <strain evidence="3 4">JCM 12398</strain>
    </source>
</reference>
<keyword evidence="4" id="KW-1185">Reference proteome</keyword>